<dbReference type="PANTHER" id="PTHR24075">
    <property type="entry name" value="SEC63 DOMAIN-CONTAINING"/>
    <property type="match status" value="1"/>
</dbReference>
<evidence type="ECO:0000313" key="11">
    <source>
        <dbReference type="Proteomes" id="UP001165060"/>
    </source>
</evidence>
<comment type="caution">
    <text evidence="10">The sequence shown here is derived from an EMBL/GenBank/DDBJ whole genome shotgun (WGS) entry which is preliminary data.</text>
</comment>
<evidence type="ECO:0000259" key="9">
    <source>
        <dbReference type="SMART" id="SM00973"/>
    </source>
</evidence>
<evidence type="ECO:0000256" key="3">
    <source>
        <dbReference type="ARBA" id="ARBA00022692"/>
    </source>
</evidence>
<dbReference type="EMBL" id="BRYB01003064">
    <property type="protein sequence ID" value="GMI29830.1"/>
    <property type="molecule type" value="Genomic_DNA"/>
</dbReference>
<evidence type="ECO:0000256" key="5">
    <source>
        <dbReference type="ARBA" id="ARBA00022989"/>
    </source>
</evidence>
<evidence type="ECO:0000256" key="8">
    <source>
        <dbReference type="SAM" id="MobiDB-lite"/>
    </source>
</evidence>
<feature type="compositionally biased region" description="Acidic residues" evidence="8">
    <location>
        <begin position="323"/>
        <end position="334"/>
    </location>
</feature>
<dbReference type="SUPFAM" id="SSF81296">
    <property type="entry name" value="E set domains"/>
    <property type="match status" value="1"/>
</dbReference>
<proteinExistence type="predicted"/>
<gene>
    <name evidence="10" type="ORF">TeGR_g14736</name>
</gene>
<dbReference type="Gene3D" id="2.60.40.150">
    <property type="entry name" value="C2 domain"/>
    <property type="match status" value="1"/>
</dbReference>
<evidence type="ECO:0000256" key="4">
    <source>
        <dbReference type="ARBA" id="ARBA00022824"/>
    </source>
</evidence>
<dbReference type="SMART" id="SM00973">
    <property type="entry name" value="Sec63"/>
    <property type="match status" value="1"/>
</dbReference>
<evidence type="ECO:0000313" key="10">
    <source>
        <dbReference type="EMBL" id="GMI29830.1"/>
    </source>
</evidence>
<evidence type="ECO:0000256" key="7">
    <source>
        <dbReference type="ARBA" id="ARBA00023186"/>
    </source>
</evidence>
<protein>
    <recommendedName>
        <fullName evidence="9">SEC63 domain-containing protein</fullName>
    </recommendedName>
</protein>
<comment type="subcellular location">
    <subcellularLocation>
        <location evidence="2">Endoplasmic reticulum</location>
    </subcellularLocation>
    <subcellularLocation>
        <location evidence="1">Membrane</location>
        <topology evidence="1">Multi-pass membrane protein</topology>
    </subcellularLocation>
</comment>
<accession>A0ABQ6MQ05</accession>
<keyword evidence="3" id="KW-0812">Transmembrane</keyword>
<feature type="compositionally biased region" description="Acidic residues" evidence="8">
    <location>
        <begin position="289"/>
        <end position="302"/>
    </location>
</feature>
<evidence type="ECO:0000256" key="2">
    <source>
        <dbReference type="ARBA" id="ARBA00004240"/>
    </source>
</evidence>
<dbReference type="SUPFAM" id="SSF158702">
    <property type="entry name" value="Sec63 N-terminal domain-like"/>
    <property type="match status" value="1"/>
</dbReference>
<dbReference type="PANTHER" id="PTHR24075:SF0">
    <property type="entry name" value="TRANSLOCATION PROTEIN SEC63 HOMOLOG"/>
    <property type="match status" value="1"/>
</dbReference>
<feature type="region of interest" description="Disordered" evidence="8">
    <location>
        <begin position="289"/>
        <end position="346"/>
    </location>
</feature>
<dbReference type="Gene3D" id="1.10.150.20">
    <property type="entry name" value="5' to 3' exonuclease, C-terminal subdomain"/>
    <property type="match status" value="1"/>
</dbReference>
<dbReference type="Proteomes" id="UP001165060">
    <property type="component" value="Unassembled WGS sequence"/>
</dbReference>
<name>A0ABQ6MQ05_9STRA</name>
<keyword evidence="7" id="KW-0143">Chaperone</keyword>
<dbReference type="InterPro" id="IPR014756">
    <property type="entry name" value="Ig_E-set"/>
</dbReference>
<feature type="domain" description="SEC63" evidence="9">
    <location>
        <begin position="1"/>
        <end position="253"/>
    </location>
</feature>
<evidence type="ECO:0000256" key="6">
    <source>
        <dbReference type="ARBA" id="ARBA00023136"/>
    </source>
</evidence>
<dbReference type="Gene3D" id="1.10.3380.10">
    <property type="entry name" value="Sec63 N-terminal domain-like domain"/>
    <property type="match status" value="1"/>
</dbReference>
<keyword evidence="4" id="KW-0256">Endoplasmic reticulum</keyword>
<keyword evidence="6" id="KW-0472">Membrane</keyword>
<sequence>YNHVLVVKGNLLMHAYLTRTEIKNPSMQKDLDYMLRNCTNLLDAMVEHSNQRGWLGACQEIITFAQHVTQAAWGKDCDLLQLPHFTSVEVGHVLKGKEGVKGVKEYIKLPEEDRKGLADFTEEQKEDVHKACKLIPDVEVTVETFVEDDEDAKIYQNDLITVRVNVDRLNLEQGEEAGLVHAPFFPIAKQESWWVILATKDSKIVNIQKVTKKEKKFSHDIKFMAPPKGEYDMDVYVMSNAYVGIDNVLPVNFTVLDPELLPVFKPHKDDLALDEEPTMFEQMMAGNIEEDSEDDDSDSDDEKETRLQQQGAGGAKGKKGGDDSDSDSDSDDDGPPPLNAEAKKDK</sequence>
<organism evidence="10 11">
    <name type="scientific">Tetraparma gracilis</name>
    <dbReference type="NCBI Taxonomy" id="2962635"/>
    <lineage>
        <taxon>Eukaryota</taxon>
        <taxon>Sar</taxon>
        <taxon>Stramenopiles</taxon>
        <taxon>Ochrophyta</taxon>
        <taxon>Bolidophyceae</taxon>
        <taxon>Parmales</taxon>
        <taxon>Triparmaceae</taxon>
        <taxon>Tetraparma</taxon>
    </lineage>
</organism>
<dbReference type="InterPro" id="IPR004179">
    <property type="entry name" value="Sec63-dom"/>
</dbReference>
<reference evidence="10 11" key="1">
    <citation type="journal article" date="2023" name="Commun. Biol.">
        <title>Genome analysis of Parmales, the sister group of diatoms, reveals the evolutionary specialization of diatoms from phago-mixotrophs to photoautotrophs.</title>
        <authorList>
            <person name="Ban H."/>
            <person name="Sato S."/>
            <person name="Yoshikawa S."/>
            <person name="Yamada K."/>
            <person name="Nakamura Y."/>
            <person name="Ichinomiya M."/>
            <person name="Sato N."/>
            <person name="Blanc-Mathieu R."/>
            <person name="Endo H."/>
            <person name="Kuwata A."/>
            <person name="Ogata H."/>
        </authorList>
    </citation>
    <scope>NUCLEOTIDE SEQUENCE [LARGE SCALE GENOMIC DNA]</scope>
</reference>
<keyword evidence="5" id="KW-1133">Transmembrane helix</keyword>
<keyword evidence="11" id="KW-1185">Reference proteome</keyword>
<dbReference type="InterPro" id="IPR035892">
    <property type="entry name" value="C2_domain_sf"/>
</dbReference>
<feature type="non-terminal residue" evidence="10">
    <location>
        <position position="1"/>
    </location>
</feature>
<dbReference type="Pfam" id="PF02889">
    <property type="entry name" value="Sec63"/>
    <property type="match status" value="1"/>
</dbReference>
<evidence type="ECO:0000256" key="1">
    <source>
        <dbReference type="ARBA" id="ARBA00004141"/>
    </source>
</evidence>